<comment type="caution">
    <text evidence="8">The sequence shown here is derived from an EMBL/GenBank/DDBJ whole genome shotgun (WGS) entry which is preliminary data.</text>
</comment>
<evidence type="ECO:0000256" key="4">
    <source>
        <dbReference type="ARBA" id="ARBA00022842"/>
    </source>
</evidence>
<dbReference type="InterPro" id="IPR006121">
    <property type="entry name" value="HMA_dom"/>
</dbReference>
<dbReference type="NCBIfam" id="TIGR00003">
    <property type="entry name" value="copper ion binding protein"/>
    <property type="match status" value="1"/>
</dbReference>
<keyword evidence="2" id="KW-0479">Metal-binding</keyword>
<dbReference type="CDD" id="cd00371">
    <property type="entry name" value="HMA"/>
    <property type="match status" value="2"/>
</dbReference>
<protein>
    <submittedName>
        <fullName evidence="8">Heavy metal-associated domain protein</fullName>
        <ecNumber evidence="8">3.6.3.4</ecNumber>
    </submittedName>
</protein>
<name>D5RLJ2_9PROT</name>
<keyword evidence="3" id="KW-0406">Ion transport</keyword>
<evidence type="ECO:0000313" key="9">
    <source>
        <dbReference type="Proteomes" id="UP000005324"/>
    </source>
</evidence>
<keyword evidence="8" id="KW-0378">Hydrolase</keyword>
<sequence length="140" mass="14436">MPLPHGRIPPLDLPIVGSAIWQRMSMSLPVTGMSCANCAGRVERALARVPGVTAARVNLASERAEVEGDAPPQALAKALEKAGYGVDTTVLELGIGGMTCASCAGRVERALARVPGVLEASVNLASERARLRVLAGLDPA</sequence>
<evidence type="ECO:0000256" key="6">
    <source>
        <dbReference type="ARBA" id="ARBA00023008"/>
    </source>
</evidence>
<accession>D5RLJ2</accession>
<dbReference type="PROSITE" id="PS50846">
    <property type="entry name" value="HMA_2"/>
    <property type="match status" value="2"/>
</dbReference>
<dbReference type="InterPro" id="IPR036163">
    <property type="entry name" value="HMA_dom_sf"/>
</dbReference>
<dbReference type="PANTHER" id="PTHR43520">
    <property type="entry name" value="ATP7, ISOFORM B"/>
    <property type="match status" value="1"/>
</dbReference>
<gene>
    <name evidence="8" type="ORF">HMPREF0731_1953</name>
</gene>
<dbReference type="PROSITE" id="PS01047">
    <property type="entry name" value="HMA_1"/>
    <property type="match status" value="2"/>
</dbReference>
<dbReference type="SUPFAM" id="SSF55008">
    <property type="entry name" value="HMA, heavy metal-associated domain"/>
    <property type="match status" value="2"/>
</dbReference>
<feature type="domain" description="HMA" evidence="7">
    <location>
        <begin position="89"/>
        <end position="140"/>
    </location>
</feature>
<dbReference type="EC" id="3.6.3.4" evidence="8"/>
<dbReference type="GO" id="GO:0043682">
    <property type="term" value="F:P-type divalent copper transporter activity"/>
    <property type="evidence" value="ECO:0007669"/>
    <property type="project" value="TreeGrafter"/>
</dbReference>
<reference evidence="8 9" key="1">
    <citation type="submission" date="2010-04" db="EMBL/GenBank/DDBJ databases">
        <authorList>
            <person name="Qin X."/>
            <person name="Bachman B."/>
            <person name="Battles P."/>
            <person name="Bell A."/>
            <person name="Bess C."/>
            <person name="Bickham C."/>
            <person name="Chaboub L."/>
            <person name="Chen D."/>
            <person name="Coyle M."/>
            <person name="Deiros D.R."/>
            <person name="Dinh H."/>
            <person name="Forbes L."/>
            <person name="Fowler G."/>
            <person name="Francisco L."/>
            <person name="Fu Q."/>
            <person name="Gubbala S."/>
            <person name="Hale W."/>
            <person name="Han Y."/>
            <person name="Hemphill L."/>
            <person name="Highlander S.K."/>
            <person name="Hirani K."/>
            <person name="Hogues M."/>
            <person name="Jackson L."/>
            <person name="Jakkamsetti A."/>
            <person name="Javaid M."/>
            <person name="Jiang H."/>
            <person name="Korchina V."/>
            <person name="Kovar C."/>
            <person name="Lara F."/>
            <person name="Lee S."/>
            <person name="Mata R."/>
            <person name="Mathew T."/>
            <person name="Moen C."/>
            <person name="Morales K."/>
            <person name="Munidasa M."/>
            <person name="Nazareth L."/>
            <person name="Ngo R."/>
            <person name="Nguyen L."/>
            <person name="Okwuonu G."/>
            <person name="Ongeri F."/>
            <person name="Patil S."/>
            <person name="Petrosino J."/>
            <person name="Pham C."/>
            <person name="Pham P."/>
            <person name="Pu L.-L."/>
            <person name="Puazo M."/>
            <person name="Raj R."/>
            <person name="Reid J."/>
            <person name="Rouhana J."/>
            <person name="Saada N."/>
            <person name="Shang Y."/>
            <person name="Simmons D."/>
            <person name="Thornton R."/>
            <person name="Warren J."/>
            <person name="Weissenberger G."/>
            <person name="Zhang J."/>
            <person name="Zhang L."/>
            <person name="Zhou C."/>
            <person name="Zhu D."/>
            <person name="Muzny D."/>
            <person name="Worley K."/>
            <person name="Gibbs R."/>
        </authorList>
    </citation>
    <scope>NUCLEOTIDE SEQUENCE [LARGE SCALE GENOMIC DNA]</scope>
    <source>
        <strain evidence="8 9">ATCC 49957</strain>
    </source>
</reference>
<keyword evidence="6" id="KW-0186">Copper</keyword>
<organism evidence="8 9">
    <name type="scientific">Pseudoroseomonas cervicalis ATCC 49957</name>
    <dbReference type="NCBI Taxonomy" id="525371"/>
    <lineage>
        <taxon>Bacteria</taxon>
        <taxon>Pseudomonadati</taxon>
        <taxon>Pseudomonadota</taxon>
        <taxon>Alphaproteobacteria</taxon>
        <taxon>Acetobacterales</taxon>
        <taxon>Roseomonadaceae</taxon>
        <taxon>Roseomonas</taxon>
    </lineage>
</organism>
<keyword evidence="4" id="KW-0460">Magnesium</keyword>
<dbReference type="Pfam" id="PF00403">
    <property type="entry name" value="HMA"/>
    <property type="match status" value="2"/>
</dbReference>
<dbReference type="GO" id="GO:0016020">
    <property type="term" value="C:membrane"/>
    <property type="evidence" value="ECO:0007669"/>
    <property type="project" value="TreeGrafter"/>
</dbReference>
<keyword evidence="5" id="KW-1278">Translocase</keyword>
<evidence type="ECO:0000313" key="8">
    <source>
        <dbReference type="EMBL" id="EFH11817.1"/>
    </source>
</evidence>
<dbReference type="Proteomes" id="UP000005324">
    <property type="component" value="Unassembled WGS sequence"/>
</dbReference>
<dbReference type="InterPro" id="IPR017969">
    <property type="entry name" value="Heavy-metal-associated_CS"/>
</dbReference>
<dbReference type="Gene3D" id="3.30.70.100">
    <property type="match status" value="2"/>
</dbReference>
<dbReference type="AlphaFoldDB" id="D5RLJ2"/>
<dbReference type="FunFam" id="3.30.70.100:FF:000005">
    <property type="entry name" value="Copper-exporting P-type ATPase A"/>
    <property type="match status" value="1"/>
</dbReference>
<dbReference type="GO" id="GO:0055070">
    <property type="term" value="P:copper ion homeostasis"/>
    <property type="evidence" value="ECO:0007669"/>
    <property type="project" value="TreeGrafter"/>
</dbReference>
<evidence type="ECO:0000256" key="2">
    <source>
        <dbReference type="ARBA" id="ARBA00022723"/>
    </source>
</evidence>
<dbReference type="EMBL" id="ADVL01000318">
    <property type="protein sequence ID" value="EFH11817.1"/>
    <property type="molecule type" value="Genomic_DNA"/>
</dbReference>
<feature type="non-terminal residue" evidence="8">
    <location>
        <position position="140"/>
    </location>
</feature>
<dbReference type="HOGENOM" id="CLU_153550_0_0_5"/>
<evidence type="ECO:0000256" key="5">
    <source>
        <dbReference type="ARBA" id="ARBA00022967"/>
    </source>
</evidence>
<evidence type="ECO:0000256" key="3">
    <source>
        <dbReference type="ARBA" id="ARBA00022796"/>
    </source>
</evidence>
<proteinExistence type="predicted"/>
<evidence type="ECO:0000256" key="1">
    <source>
        <dbReference type="ARBA" id="ARBA00004127"/>
    </source>
</evidence>
<dbReference type="GO" id="GO:0016787">
    <property type="term" value="F:hydrolase activity"/>
    <property type="evidence" value="ECO:0007669"/>
    <property type="project" value="UniProtKB-KW"/>
</dbReference>
<dbReference type="InterPro" id="IPR006122">
    <property type="entry name" value="HMA_Cu_ion-bd"/>
</dbReference>
<keyword evidence="3" id="KW-0187">Copper transport</keyword>
<dbReference type="PANTHER" id="PTHR43520:SF8">
    <property type="entry name" value="P-TYPE CU(+) TRANSPORTER"/>
    <property type="match status" value="1"/>
</dbReference>
<dbReference type="PROSITE" id="PS51257">
    <property type="entry name" value="PROKAR_LIPOPROTEIN"/>
    <property type="match status" value="1"/>
</dbReference>
<dbReference type="GO" id="GO:0005507">
    <property type="term" value="F:copper ion binding"/>
    <property type="evidence" value="ECO:0007669"/>
    <property type="project" value="InterPro"/>
</dbReference>
<keyword evidence="3" id="KW-0813">Transport</keyword>
<keyword evidence="9" id="KW-1185">Reference proteome</keyword>
<feature type="domain" description="HMA" evidence="7">
    <location>
        <begin position="24"/>
        <end position="87"/>
    </location>
</feature>
<comment type="subcellular location">
    <subcellularLocation>
        <location evidence="1">Endomembrane system</location>
        <topology evidence="1">Multi-pass membrane protein</topology>
    </subcellularLocation>
</comment>
<evidence type="ECO:0000259" key="7">
    <source>
        <dbReference type="PROSITE" id="PS50846"/>
    </source>
</evidence>